<dbReference type="InterPro" id="IPR004122">
    <property type="entry name" value="BAF_prot"/>
</dbReference>
<proteinExistence type="predicted"/>
<sequence length="113" mass="12659">SEGIFFVDFSVVFTDVSLYLPTGPPATSQKHQGFVTEPMGNRSVRDVPGIGPAHGRTLEERGMPRADQLSGDYLKRVWDHGQFQDNLKNTTGANAKQQRDAYNGMREWTDNNM</sequence>
<protein>
    <submittedName>
        <fullName evidence="4">Uncharacterized protein</fullName>
    </submittedName>
</protein>
<comment type="subcellular location">
    <subcellularLocation>
        <location evidence="1">Nucleus</location>
    </subcellularLocation>
</comment>
<dbReference type="Pfam" id="PF02961">
    <property type="entry name" value="SAM_BAF"/>
    <property type="match status" value="1"/>
</dbReference>
<dbReference type="SUPFAM" id="SSF47798">
    <property type="entry name" value="Barrier-to-autointegration factor, BAF"/>
    <property type="match status" value="1"/>
</dbReference>
<evidence type="ECO:0000256" key="2">
    <source>
        <dbReference type="ARBA" id="ARBA00023242"/>
    </source>
</evidence>
<feature type="region of interest" description="Disordered" evidence="3">
    <location>
        <begin position="88"/>
        <end position="113"/>
    </location>
</feature>
<dbReference type="PANTHER" id="PTHR47507">
    <property type="entry name" value="BARRIER TO AUTOINTEGRATION FACTOR 2"/>
    <property type="match status" value="1"/>
</dbReference>
<dbReference type="Proteomes" id="UP000193380">
    <property type="component" value="Unassembled WGS sequence"/>
</dbReference>
<dbReference type="GO" id="GO:0000793">
    <property type="term" value="C:condensed chromosome"/>
    <property type="evidence" value="ECO:0007669"/>
    <property type="project" value="TreeGrafter"/>
</dbReference>
<dbReference type="AlphaFoldDB" id="A0A060Z240"/>
<gene>
    <name evidence="4" type="ORF">GSONMT00003891001</name>
</gene>
<feature type="region of interest" description="Disordered" evidence="3">
    <location>
        <begin position="23"/>
        <end position="58"/>
    </location>
</feature>
<evidence type="ECO:0000313" key="5">
    <source>
        <dbReference type="Proteomes" id="UP000193380"/>
    </source>
</evidence>
<feature type="non-terminal residue" evidence="4">
    <location>
        <position position="1"/>
    </location>
</feature>
<dbReference type="PaxDb" id="8022-A0A060Z240"/>
<evidence type="ECO:0000256" key="1">
    <source>
        <dbReference type="ARBA" id="ARBA00004123"/>
    </source>
</evidence>
<reference evidence="4" key="2">
    <citation type="submission" date="2014-03" db="EMBL/GenBank/DDBJ databases">
        <authorList>
            <person name="Genoscope - CEA"/>
        </authorList>
    </citation>
    <scope>NUCLEOTIDE SEQUENCE</scope>
</reference>
<name>A0A060Z240_ONCMY</name>
<dbReference type="STRING" id="8022.A0A060Z240"/>
<dbReference type="Gene3D" id="1.10.150.40">
    <property type="entry name" value="Barrier-to-autointegration factor, BAF"/>
    <property type="match status" value="1"/>
</dbReference>
<dbReference type="PANTHER" id="PTHR47507:SF6">
    <property type="entry name" value="BARRIER-TO-AUTOINTEGRATION FACTOR"/>
    <property type="match status" value="1"/>
</dbReference>
<evidence type="ECO:0000256" key="3">
    <source>
        <dbReference type="SAM" id="MobiDB-lite"/>
    </source>
</evidence>
<dbReference type="SMART" id="SM01023">
    <property type="entry name" value="BAF"/>
    <property type="match status" value="1"/>
</dbReference>
<dbReference type="GO" id="GO:0051276">
    <property type="term" value="P:chromosome organization"/>
    <property type="evidence" value="ECO:0007669"/>
    <property type="project" value="TreeGrafter"/>
</dbReference>
<dbReference type="InterPro" id="IPR051387">
    <property type="entry name" value="BAF"/>
</dbReference>
<organism evidence="4 5">
    <name type="scientific">Oncorhynchus mykiss</name>
    <name type="common">Rainbow trout</name>
    <name type="synonym">Salmo gairdneri</name>
    <dbReference type="NCBI Taxonomy" id="8022"/>
    <lineage>
        <taxon>Eukaryota</taxon>
        <taxon>Metazoa</taxon>
        <taxon>Chordata</taxon>
        <taxon>Craniata</taxon>
        <taxon>Vertebrata</taxon>
        <taxon>Euteleostomi</taxon>
        <taxon>Actinopterygii</taxon>
        <taxon>Neopterygii</taxon>
        <taxon>Teleostei</taxon>
        <taxon>Protacanthopterygii</taxon>
        <taxon>Salmoniformes</taxon>
        <taxon>Salmonidae</taxon>
        <taxon>Salmoninae</taxon>
        <taxon>Oncorhynchus</taxon>
    </lineage>
</organism>
<accession>A0A060Z240</accession>
<dbReference type="InterPro" id="IPR036617">
    <property type="entry name" value="BAF_sf"/>
</dbReference>
<keyword evidence="2" id="KW-0539">Nucleus</keyword>
<evidence type="ECO:0000313" key="4">
    <source>
        <dbReference type="EMBL" id="CDQ98138.1"/>
    </source>
</evidence>
<dbReference type="EMBL" id="FR935313">
    <property type="protein sequence ID" value="CDQ98138.1"/>
    <property type="molecule type" value="Genomic_DNA"/>
</dbReference>
<dbReference type="GO" id="GO:0005634">
    <property type="term" value="C:nucleus"/>
    <property type="evidence" value="ECO:0007669"/>
    <property type="project" value="UniProtKB-SubCell"/>
</dbReference>
<reference evidence="4" key="1">
    <citation type="journal article" date="2014" name="Nat. Commun.">
        <title>The rainbow trout genome provides novel insights into evolution after whole-genome duplication in vertebrates.</title>
        <authorList>
            <person name="Berthelot C."/>
            <person name="Brunet F."/>
            <person name="Chalopin D."/>
            <person name="Juanchich A."/>
            <person name="Bernard M."/>
            <person name="Noel B."/>
            <person name="Bento P."/>
            <person name="Da Silva C."/>
            <person name="Labadie K."/>
            <person name="Alberti A."/>
            <person name="Aury J.M."/>
            <person name="Louis A."/>
            <person name="Dehais P."/>
            <person name="Bardou P."/>
            <person name="Montfort J."/>
            <person name="Klopp C."/>
            <person name="Cabau C."/>
            <person name="Gaspin C."/>
            <person name="Thorgaard G.H."/>
            <person name="Boussaha M."/>
            <person name="Quillet E."/>
            <person name="Guyomard R."/>
            <person name="Galiana D."/>
            <person name="Bobe J."/>
            <person name="Volff J.N."/>
            <person name="Genet C."/>
            <person name="Wincker P."/>
            <person name="Jaillon O."/>
            <person name="Roest Crollius H."/>
            <person name="Guiguen Y."/>
        </authorList>
    </citation>
    <scope>NUCLEOTIDE SEQUENCE [LARGE SCALE GENOMIC DNA]</scope>
</reference>
<dbReference type="GO" id="GO:0003677">
    <property type="term" value="F:DNA binding"/>
    <property type="evidence" value="ECO:0007669"/>
    <property type="project" value="InterPro"/>
</dbReference>